<dbReference type="OrthoDB" id="8118055at2759"/>
<dbReference type="Proteomes" id="UP000238274">
    <property type="component" value="Unassembled WGS sequence"/>
</dbReference>
<comment type="pathway">
    <text evidence="2">Protein modification; protein glycosylation.</text>
</comment>
<comment type="cofactor">
    <cofactor evidence="1">
        <name>Ca(2+)</name>
        <dbReference type="ChEBI" id="CHEBI:29108"/>
    </cofactor>
</comment>
<dbReference type="InterPro" id="IPR012341">
    <property type="entry name" value="6hp_glycosidase-like_sf"/>
</dbReference>
<sequence>MWSKPTAKFTLLALVIQILIIVCQAQAPLKLQKPGIKQTKQDKQRAVEVKTAFTGIMFCDLGKEPMSDKEPRVNNTRDKRRQQLRPLSQTAVILVTLVNALNTLFVMNLQDRFTQGVAETLKIDFLRSQTDDGVLIFETTIRYIAGILSAYELSGATNTPLLDQARKLGDKLLAGSLVMEFDRLSFHTRQPEYLQYATKAAQTVIKTPSALPGLPGLIFGVKNQTILNDLATWGSGTDSYLEYLLKFGMLMATVAPPTTPAVQSSIKKLIQVLPVRKLTYLGDFSASCNVIDLEFPHLACYVSGNWILGRKVFQDRQTFDYGLRLLTTCKETYKQTATGLGPEIFRFLGPNSENSGDKPSPQDVEFFKANGFYITNAAYHLRAVR</sequence>
<evidence type="ECO:0000256" key="12">
    <source>
        <dbReference type="RuleBase" id="RU361193"/>
    </source>
</evidence>
<dbReference type="GO" id="GO:0004571">
    <property type="term" value="F:mannosyl-oligosaccharide 1,2-alpha-mannosidase activity"/>
    <property type="evidence" value="ECO:0007669"/>
    <property type="project" value="UniProtKB-EC"/>
</dbReference>
<reference evidence="15" key="3">
    <citation type="journal article" date="2018" name="Mol. Plant Microbe Interact.">
        <title>Genome sequence resources for the wheat stripe rust pathogen (Puccinia striiformis f. sp. tritici) and the barley stripe rust pathogen (Puccinia striiformis f. sp. hordei).</title>
        <authorList>
            <person name="Xia C."/>
            <person name="Wang M."/>
            <person name="Yin C."/>
            <person name="Cornejo O.E."/>
            <person name="Hulbert S.H."/>
            <person name="Chen X."/>
        </authorList>
    </citation>
    <scope>NUCLEOTIDE SEQUENCE [LARGE SCALE GENOMIC DNA]</scope>
    <source>
        <strain evidence="15">93TX-2</strain>
    </source>
</reference>
<evidence type="ECO:0000256" key="13">
    <source>
        <dbReference type="SAM" id="SignalP"/>
    </source>
</evidence>
<dbReference type="GO" id="GO:0016020">
    <property type="term" value="C:membrane"/>
    <property type="evidence" value="ECO:0007669"/>
    <property type="project" value="InterPro"/>
</dbReference>
<keyword evidence="15" id="KW-1185">Reference proteome</keyword>
<evidence type="ECO:0000256" key="8">
    <source>
        <dbReference type="ARBA" id="ARBA00023295"/>
    </source>
</evidence>
<dbReference type="Pfam" id="PF01532">
    <property type="entry name" value="Glyco_hydro_47"/>
    <property type="match status" value="1"/>
</dbReference>
<dbReference type="VEuPathDB" id="FungiDB:PSTT_00274"/>
<keyword evidence="8 12" id="KW-0326">Glycosidase</keyword>
<organism evidence="14 15">
    <name type="scientific">Puccinia striiformis</name>
    <dbReference type="NCBI Taxonomy" id="27350"/>
    <lineage>
        <taxon>Eukaryota</taxon>
        <taxon>Fungi</taxon>
        <taxon>Dikarya</taxon>
        <taxon>Basidiomycota</taxon>
        <taxon>Pucciniomycotina</taxon>
        <taxon>Pucciniomycetes</taxon>
        <taxon>Pucciniales</taxon>
        <taxon>Pucciniaceae</taxon>
        <taxon>Puccinia</taxon>
    </lineage>
</organism>
<dbReference type="SUPFAM" id="SSF48225">
    <property type="entry name" value="Seven-hairpin glycosidases"/>
    <property type="match status" value="1"/>
</dbReference>
<feature type="disulfide bond" evidence="11">
    <location>
        <begin position="300"/>
        <end position="329"/>
    </location>
</feature>
<keyword evidence="7" id="KW-0325">Glycoprotein</keyword>
<dbReference type="GO" id="GO:0005783">
    <property type="term" value="C:endoplasmic reticulum"/>
    <property type="evidence" value="ECO:0007669"/>
    <property type="project" value="TreeGrafter"/>
</dbReference>
<dbReference type="GO" id="GO:0005975">
    <property type="term" value="P:carbohydrate metabolic process"/>
    <property type="evidence" value="ECO:0007669"/>
    <property type="project" value="InterPro"/>
</dbReference>
<evidence type="ECO:0000256" key="3">
    <source>
        <dbReference type="ARBA" id="ARBA00007658"/>
    </source>
</evidence>
<dbReference type="GO" id="GO:0005509">
    <property type="term" value="F:calcium ion binding"/>
    <property type="evidence" value="ECO:0007669"/>
    <property type="project" value="InterPro"/>
</dbReference>
<dbReference type="InterPro" id="IPR001382">
    <property type="entry name" value="Glyco_hydro_47"/>
</dbReference>
<dbReference type="InterPro" id="IPR036026">
    <property type="entry name" value="Seven-hairpin_glycosidases"/>
</dbReference>
<evidence type="ECO:0000313" key="15">
    <source>
        <dbReference type="Proteomes" id="UP000238274"/>
    </source>
</evidence>
<keyword evidence="5 12" id="KW-0378">Hydrolase</keyword>
<reference evidence="14 15" key="1">
    <citation type="submission" date="2017-12" db="EMBL/GenBank/DDBJ databases">
        <title>Gene loss provides genomic basis for host adaptation in cereal stripe rust fungi.</title>
        <authorList>
            <person name="Xia C."/>
        </authorList>
    </citation>
    <scope>NUCLEOTIDE SEQUENCE [LARGE SCALE GENOMIC DNA]</scope>
    <source>
        <strain evidence="14 15">93TX-2</strain>
    </source>
</reference>
<keyword evidence="6 11" id="KW-1015">Disulfide bond</keyword>
<evidence type="ECO:0000256" key="5">
    <source>
        <dbReference type="ARBA" id="ARBA00022801"/>
    </source>
</evidence>
<dbReference type="AlphaFoldDB" id="A0A2S4W926"/>
<dbReference type="EMBL" id="PKSM01000068">
    <property type="protein sequence ID" value="POW18273.1"/>
    <property type="molecule type" value="Genomic_DNA"/>
</dbReference>
<evidence type="ECO:0000256" key="1">
    <source>
        <dbReference type="ARBA" id="ARBA00001913"/>
    </source>
</evidence>
<dbReference type="PANTHER" id="PTHR11742">
    <property type="entry name" value="MANNOSYL-OLIGOSACCHARIDE ALPHA-1,2-MANNOSIDASE-RELATED"/>
    <property type="match status" value="1"/>
</dbReference>
<name>A0A2S4W926_9BASI</name>
<evidence type="ECO:0000256" key="9">
    <source>
        <dbReference type="ARBA" id="ARBA00047669"/>
    </source>
</evidence>
<dbReference type="VEuPathDB" id="FungiDB:PSHT_05973"/>
<proteinExistence type="inferred from homology"/>
<dbReference type="Gene3D" id="1.50.10.10">
    <property type="match status" value="2"/>
</dbReference>
<dbReference type="InterPro" id="IPR050749">
    <property type="entry name" value="Glycosyl_Hydrolase_47"/>
</dbReference>
<protein>
    <recommendedName>
        <fullName evidence="12">alpha-1,2-Mannosidase</fullName>
        <ecNumber evidence="12">3.2.1.-</ecNumber>
    </recommendedName>
</protein>
<gene>
    <name evidence="14" type="ORF">PSHT_05973</name>
</gene>
<feature type="chain" id="PRO_5015620924" description="alpha-1,2-Mannosidase" evidence="13">
    <location>
        <begin position="26"/>
        <end position="385"/>
    </location>
</feature>
<keyword evidence="4 13" id="KW-0732">Signal</keyword>
<evidence type="ECO:0000256" key="6">
    <source>
        <dbReference type="ARBA" id="ARBA00023157"/>
    </source>
</evidence>
<comment type="catalytic activity">
    <reaction evidence="9">
        <text>N(4)-(alpha-D-Man-(1-&gt;2)-alpha-D-Man-(1-&gt;2)-alpha-D-Man-(1-&gt;3)-[alpha-D-Man-(1-&gt;3)-[alpha-D-Man-(1-&gt;2)-alpha-D-Man-(1-&gt;6)]-alpha-D-Man-(1-&gt;6)]-beta-D-Man-(1-&gt;4)-beta-D-GlcNAc-(1-&gt;4)-beta-D-GlcNAc)-L-asparaginyl-[protein] (N-glucan mannose isomer 8A1,2,3B1,3) + 3 H2O = N(4)-(alpha-D-Man-(1-&gt;3)-[alpha-D-Man-(1-&gt;3)-[alpha-D-Man-(1-&gt;6)]-alpha-D-Man-(1-&gt;6)]-beta-D-Man-(1-&gt;4)-beta-D-GlcNAc-(1-&gt;4)-beta-D-GlcNAc)-L-asparaginyl-[protein] (N-glucan mannose isomer 5A1,2) + 3 beta-D-mannose</text>
        <dbReference type="Rhea" id="RHEA:56028"/>
        <dbReference type="Rhea" id="RHEA-COMP:14358"/>
        <dbReference type="Rhea" id="RHEA-COMP:14367"/>
        <dbReference type="ChEBI" id="CHEBI:15377"/>
        <dbReference type="ChEBI" id="CHEBI:28563"/>
        <dbReference type="ChEBI" id="CHEBI:59087"/>
        <dbReference type="ChEBI" id="CHEBI:60628"/>
        <dbReference type="EC" id="3.2.1.113"/>
    </reaction>
</comment>
<accession>A0A2S4W926</accession>
<dbReference type="GO" id="GO:0036503">
    <property type="term" value="P:ERAD pathway"/>
    <property type="evidence" value="ECO:0007669"/>
    <property type="project" value="UniProtKB-ARBA"/>
</dbReference>
<reference evidence="15" key="2">
    <citation type="journal article" date="2018" name="BMC Genomics">
        <title>Genomic insights into host adaptation between the wheat stripe rust pathogen (Puccinia striiformis f. sp. tritici) and the barley stripe rust pathogen (Puccinia striiformis f. sp. hordei).</title>
        <authorList>
            <person name="Xia C."/>
            <person name="Wang M."/>
            <person name="Yin C."/>
            <person name="Cornejo O.E."/>
            <person name="Hulbert S.H."/>
            <person name="Chen X."/>
        </authorList>
    </citation>
    <scope>NUCLEOTIDE SEQUENCE [LARGE SCALE GENOMIC DNA]</scope>
    <source>
        <strain evidence="15">93TX-2</strain>
    </source>
</reference>
<comment type="caution">
    <text evidence="14">The sequence shown here is derived from an EMBL/GenBank/DDBJ whole genome shotgun (WGS) entry which is preliminary data.</text>
</comment>
<evidence type="ECO:0000256" key="7">
    <source>
        <dbReference type="ARBA" id="ARBA00023180"/>
    </source>
</evidence>
<dbReference type="PANTHER" id="PTHR11742:SF101">
    <property type="entry name" value="MANNOSYL-OLIGOSACCHARIDE ALPHA-1,2-MANNOSIDASE 1B"/>
    <property type="match status" value="1"/>
</dbReference>
<dbReference type="PRINTS" id="PR00747">
    <property type="entry name" value="GLYHDRLASE47"/>
</dbReference>
<evidence type="ECO:0000256" key="4">
    <source>
        <dbReference type="ARBA" id="ARBA00022729"/>
    </source>
</evidence>
<evidence type="ECO:0000256" key="10">
    <source>
        <dbReference type="ARBA" id="ARBA00048605"/>
    </source>
</evidence>
<feature type="signal peptide" evidence="13">
    <location>
        <begin position="1"/>
        <end position="25"/>
    </location>
</feature>
<dbReference type="EC" id="3.2.1.-" evidence="12"/>
<evidence type="ECO:0000256" key="2">
    <source>
        <dbReference type="ARBA" id="ARBA00004922"/>
    </source>
</evidence>
<evidence type="ECO:0000313" key="14">
    <source>
        <dbReference type="EMBL" id="POW18273.1"/>
    </source>
</evidence>
<comment type="similarity">
    <text evidence="3 12">Belongs to the glycosyl hydrolase 47 family.</text>
</comment>
<evidence type="ECO:0000256" key="11">
    <source>
        <dbReference type="PIRSR" id="PIRSR601382-3"/>
    </source>
</evidence>
<comment type="catalytic activity">
    <reaction evidence="10">
        <text>N(4)-(alpha-D-Man-(1-&gt;2)-alpha-D-Man-(1-&gt;2)-alpha-D-Man-(1-&gt;3)-[alpha-D-Man-(1-&gt;2)-alpha-D-Man-(1-&gt;3)-[alpha-D-Man-(1-&gt;2)-alpha-D-Man-(1-&gt;6)]-alpha-D-Man-(1-&gt;6)]-beta-D-Man-(1-&gt;4)-beta-D-GlcNAc-(1-&gt;4)-beta-D-GlcNAc)-L-asparaginyl-[protein] (N-glucan mannose isomer 9A1,2,3B1,2,3) + 4 H2O = N(4)-(alpha-D-Man-(1-&gt;3)-[alpha-D-Man-(1-&gt;3)-[alpha-D-Man-(1-&gt;6)]-alpha-D-Man-(1-&gt;6)]-beta-D-Man-(1-&gt;4)-beta-D-GlcNAc-(1-&gt;4)-beta-D-GlcNAc)-L-asparaginyl-[protein] (N-glucan mannose isomer 5A1,2) + 4 beta-D-mannose</text>
        <dbReference type="Rhea" id="RHEA:56008"/>
        <dbReference type="Rhea" id="RHEA-COMP:14356"/>
        <dbReference type="Rhea" id="RHEA-COMP:14367"/>
        <dbReference type="ChEBI" id="CHEBI:15377"/>
        <dbReference type="ChEBI" id="CHEBI:28563"/>
        <dbReference type="ChEBI" id="CHEBI:59087"/>
        <dbReference type="ChEBI" id="CHEBI:139493"/>
        <dbReference type="EC" id="3.2.1.113"/>
    </reaction>
</comment>